<reference evidence="1 2" key="2">
    <citation type="journal article" date="2022" name="Mol. Ecol. Resour.">
        <title>The genomes of chicory, endive, great burdock and yacon provide insights into Asteraceae paleo-polyploidization history and plant inulin production.</title>
        <authorList>
            <person name="Fan W."/>
            <person name="Wang S."/>
            <person name="Wang H."/>
            <person name="Wang A."/>
            <person name="Jiang F."/>
            <person name="Liu H."/>
            <person name="Zhao H."/>
            <person name="Xu D."/>
            <person name="Zhang Y."/>
        </authorList>
    </citation>
    <scope>NUCLEOTIDE SEQUENCE [LARGE SCALE GENOMIC DNA]</scope>
    <source>
        <strain evidence="2">cv. Niubang</strain>
    </source>
</reference>
<evidence type="ECO:0000313" key="2">
    <source>
        <dbReference type="Proteomes" id="UP001055879"/>
    </source>
</evidence>
<name>A0ACB9FKQ3_ARCLA</name>
<sequence>MRSTSSITAKIEMKLEKSNFPATEQMPVGPTISTVYRQYLSPIAGMEGRTVSVEDACKHTSLRMASNQRENFRYCLMLGVLGLPSLLLEKL</sequence>
<comment type="caution">
    <text evidence="1">The sequence shown here is derived from an EMBL/GenBank/DDBJ whole genome shotgun (WGS) entry which is preliminary data.</text>
</comment>
<organism evidence="1 2">
    <name type="scientific">Arctium lappa</name>
    <name type="common">Greater burdock</name>
    <name type="synonym">Lappa major</name>
    <dbReference type="NCBI Taxonomy" id="4217"/>
    <lineage>
        <taxon>Eukaryota</taxon>
        <taxon>Viridiplantae</taxon>
        <taxon>Streptophyta</taxon>
        <taxon>Embryophyta</taxon>
        <taxon>Tracheophyta</taxon>
        <taxon>Spermatophyta</taxon>
        <taxon>Magnoliopsida</taxon>
        <taxon>eudicotyledons</taxon>
        <taxon>Gunneridae</taxon>
        <taxon>Pentapetalae</taxon>
        <taxon>asterids</taxon>
        <taxon>campanulids</taxon>
        <taxon>Asterales</taxon>
        <taxon>Asteraceae</taxon>
        <taxon>Carduoideae</taxon>
        <taxon>Cardueae</taxon>
        <taxon>Arctiinae</taxon>
        <taxon>Arctium</taxon>
    </lineage>
</organism>
<dbReference type="Proteomes" id="UP001055879">
    <property type="component" value="Linkage Group LG01"/>
</dbReference>
<proteinExistence type="predicted"/>
<dbReference type="EMBL" id="CM042047">
    <property type="protein sequence ID" value="KAI3771854.1"/>
    <property type="molecule type" value="Genomic_DNA"/>
</dbReference>
<protein>
    <submittedName>
        <fullName evidence="1">Uncharacterized protein</fullName>
    </submittedName>
</protein>
<keyword evidence="2" id="KW-1185">Reference proteome</keyword>
<accession>A0ACB9FKQ3</accession>
<evidence type="ECO:0000313" key="1">
    <source>
        <dbReference type="EMBL" id="KAI3771854.1"/>
    </source>
</evidence>
<reference evidence="2" key="1">
    <citation type="journal article" date="2022" name="Mol. Ecol. Resour.">
        <title>The genomes of chicory, endive, great burdock and yacon provide insights into Asteraceae palaeo-polyploidization history and plant inulin production.</title>
        <authorList>
            <person name="Fan W."/>
            <person name="Wang S."/>
            <person name="Wang H."/>
            <person name="Wang A."/>
            <person name="Jiang F."/>
            <person name="Liu H."/>
            <person name="Zhao H."/>
            <person name="Xu D."/>
            <person name="Zhang Y."/>
        </authorList>
    </citation>
    <scope>NUCLEOTIDE SEQUENCE [LARGE SCALE GENOMIC DNA]</scope>
    <source>
        <strain evidence="2">cv. Niubang</strain>
    </source>
</reference>
<gene>
    <name evidence="1" type="ORF">L6452_03025</name>
</gene>